<organism evidence="3 4">
    <name type="scientific">Patella caerulea</name>
    <name type="common">Rayed Mediterranean limpet</name>
    <dbReference type="NCBI Taxonomy" id="87958"/>
    <lineage>
        <taxon>Eukaryota</taxon>
        <taxon>Metazoa</taxon>
        <taxon>Spiralia</taxon>
        <taxon>Lophotrochozoa</taxon>
        <taxon>Mollusca</taxon>
        <taxon>Gastropoda</taxon>
        <taxon>Patellogastropoda</taxon>
        <taxon>Patelloidea</taxon>
        <taxon>Patellidae</taxon>
        <taxon>Patella</taxon>
    </lineage>
</organism>
<dbReference type="EMBL" id="JAZGQO010000014">
    <property type="protein sequence ID" value="KAK6170246.1"/>
    <property type="molecule type" value="Genomic_DNA"/>
</dbReference>
<feature type="compositionally biased region" description="Pro residues" evidence="2">
    <location>
        <begin position="8"/>
        <end position="28"/>
    </location>
</feature>
<evidence type="ECO:0000313" key="4">
    <source>
        <dbReference type="Proteomes" id="UP001347796"/>
    </source>
</evidence>
<name>A0AAN8PCK9_PATCE</name>
<dbReference type="AlphaFoldDB" id="A0AAN8PCK9"/>
<evidence type="ECO:0000256" key="1">
    <source>
        <dbReference type="SAM" id="Coils"/>
    </source>
</evidence>
<reference evidence="3 4" key="1">
    <citation type="submission" date="2024-01" db="EMBL/GenBank/DDBJ databases">
        <title>The genome of the rayed Mediterranean limpet Patella caerulea (Linnaeus, 1758).</title>
        <authorList>
            <person name="Anh-Thu Weber A."/>
            <person name="Halstead-Nussloch G."/>
        </authorList>
    </citation>
    <scope>NUCLEOTIDE SEQUENCE [LARGE SCALE GENOMIC DNA]</scope>
    <source>
        <strain evidence="3">AATW-2023a</strain>
        <tissue evidence="3">Whole specimen</tissue>
    </source>
</reference>
<proteinExistence type="predicted"/>
<feature type="coiled-coil region" evidence="1">
    <location>
        <begin position="58"/>
        <end position="92"/>
    </location>
</feature>
<gene>
    <name evidence="3" type="ORF">SNE40_018685</name>
</gene>
<keyword evidence="1" id="KW-0175">Coiled coil</keyword>
<sequence length="94" mass="10614">MEEQKDSPTPPKEPMSPKELPPQTPPTSPLTRQDSISGPSGLGPIGIGFDWGMQYVDREILALRKKKLKLQVENLKLQNQKLEMEIYTLQLKEG</sequence>
<dbReference type="Proteomes" id="UP001347796">
    <property type="component" value="Unassembled WGS sequence"/>
</dbReference>
<comment type="caution">
    <text evidence="3">The sequence shown here is derived from an EMBL/GenBank/DDBJ whole genome shotgun (WGS) entry which is preliminary data.</text>
</comment>
<protein>
    <submittedName>
        <fullName evidence="3">Uncharacterized protein</fullName>
    </submittedName>
</protein>
<evidence type="ECO:0000256" key="2">
    <source>
        <dbReference type="SAM" id="MobiDB-lite"/>
    </source>
</evidence>
<feature type="compositionally biased region" description="Low complexity" evidence="2">
    <location>
        <begin position="29"/>
        <end position="39"/>
    </location>
</feature>
<feature type="region of interest" description="Disordered" evidence="2">
    <location>
        <begin position="1"/>
        <end position="43"/>
    </location>
</feature>
<evidence type="ECO:0000313" key="3">
    <source>
        <dbReference type="EMBL" id="KAK6170246.1"/>
    </source>
</evidence>
<keyword evidence="4" id="KW-1185">Reference proteome</keyword>
<accession>A0AAN8PCK9</accession>